<dbReference type="AlphaFoldDB" id="A0A6A4WHR2"/>
<feature type="domain" description="Ig-like" evidence="1">
    <location>
        <begin position="47"/>
        <end position="138"/>
    </location>
</feature>
<sequence length="171" mass="18939">MTGSCGSSGKQGLYLDTLDAARLEKIKTLESAAPARKEEPLPVAQKPVFVTPLKNLENLREGEHAHLECRLEPVNDPKLKVEWFVNGREIKTGHRFRTTHDFGYVALDILYSYPEDSGTYMCKATNEVGEAVNTCTIKVGGKAAPPEKNVTEVGDRRRQGAVICIRESRIP</sequence>
<gene>
    <name evidence="2" type="primary">sls_11</name>
    <name evidence="2" type="ORF">FJT64_024870</name>
</gene>
<accession>A0A6A4WHR2</accession>
<dbReference type="Pfam" id="PF07679">
    <property type="entry name" value="I-set"/>
    <property type="match status" value="1"/>
</dbReference>
<proteinExistence type="predicted"/>
<dbReference type="SMART" id="SM00409">
    <property type="entry name" value="IG"/>
    <property type="match status" value="1"/>
</dbReference>
<dbReference type="InterPro" id="IPR036179">
    <property type="entry name" value="Ig-like_dom_sf"/>
</dbReference>
<dbReference type="SUPFAM" id="SSF48726">
    <property type="entry name" value="Immunoglobulin"/>
    <property type="match status" value="1"/>
</dbReference>
<comment type="caution">
    <text evidence="2">The sequence shown here is derived from an EMBL/GenBank/DDBJ whole genome shotgun (WGS) entry which is preliminary data.</text>
</comment>
<dbReference type="FunFam" id="2.60.40.10:FF:000119">
    <property type="entry name" value="Sallimus, isoform P"/>
    <property type="match status" value="1"/>
</dbReference>
<dbReference type="Gene3D" id="2.60.40.10">
    <property type="entry name" value="Immunoglobulins"/>
    <property type="match status" value="1"/>
</dbReference>
<reference evidence="2 3" key="1">
    <citation type="submission" date="2019-07" db="EMBL/GenBank/DDBJ databases">
        <title>Draft genome assembly of a fouling barnacle, Amphibalanus amphitrite (Darwin, 1854): The first reference genome for Thecostraca.</title>
        <authorList>
            <person name="Kim W."/>
        </authorList>
    </citation>
    <scope>NUCLEOTIDE SEQUENCE [LARGE SCALE GENOMIC DNA]</scope>
    <source>
        <strain evidence="2">SNU_AA5</strain>
        <tissue evidence="2">Soma without cirri and trophi</tissue>
    </source>
</reference>
<evidence type="ECO:0000259" key="1">
    <source>
        <dbReference type="PROSITE" id="PS50835"/>
    </source>
</evidence>
<dbReference type="Proteomes" id="UP000440578">
    <property type="component" value="Unassembled WGS sequence"/>
</dbReference>
<dbReference type="InterPro" id="IPR007110">
    <property type="entry name" value="Ig-like_dom"/>
</dbReference>
<dbReference type="PROSITE" id="PS50835">
    <property type="entry name" value="IG_LIKE"/>
    <property type="match status" value="1"/>
</dbReference>
<evidence type="ECO:0000313" key="3">
    <source>
        <dbReference type="Proteomes" id="UP000440578"/>
    </source>
</evidence>
<dbReference type="InterPro" id="IPR003599">
    <property type="entry name" value="Ig_sub"/>
</dbReference>
<dbReference type="PANTHER" id="PTHR47633:SF4">
    <property type="entry name" value="MYOPALLADIN ISOFORM X1"/>
    <property type="match status" value="1"/>
</dbReference>
<organism evidence="2 3">
    <name type="scientific">Amphibalanus amphitrite</name>
    <name type="common">Striped barnacle</name>
    <name type="synonym">Balanus amphitrite</name>
    <dbReference type="NCBI Taxonomy" id="1232801"/>
    <lineage>
        <taxon>Eukaryota</taxon>
        <taxon>Metazoa</taxon>
        <taxon>Ecdysozoa</taxon>
        <taxon>Arthropoda</taxon>
        <taxon>Crustacea</taxon>
        <taxon>Multicrustacea</taxon>
        <taxon>Cirripedia</taxon>
        <taxon>Thoracica</taxon>
        <taxon>Thoracicalcarea</taxon>
        <taxon>Balanomorpha</taxon>
        <taxon>Balanoidea</taxon>
        <taxon>Balanidae</taxon>
        <taxon>Amphibalaninae</taxon>
        <taxon>Amphibalanus</taxon>
    </lineage>
</organism>
<dbReference type="InterPro" id="IPR013783">
    <property type="entry name" value="Ig-like_fold"/>
</dbReference>
<protein>
    <submittedName>
        <fullName evidence="2">Titin</fullName>
    </submittedName>
</protein>
<keyword evidence="3" id="KW-1185">Reference proteome</keyword>
<dbReference type="PANTHER" id="PTHR47633">
    <property type="entry name" value="IMMUNOGLOBULIN"/>
    <property type="match status" value="1"/>
</dbReference>
<dbReference type="EMBL" id="VIIS01000970">
    <property type="protein sequence ID" value="KAF0303160.1"/>
    <property type="molecule type" value="Genomic_DNA"/>
</dbReference>
<dbReference type="OrthoDB" id="6612025at2759"/>
<dbReference type="InterPro" id="IPR013098">
    <property type="entry name" value="Ig_I-set"/>
</dbReference>
<name>A0A6A4WHR2_AMPAM</name>
<evidence type="ECO:0000313" key="2">
    <source>
        <dbReference type="EMBL" id="KAF0303160.1"/>
    </source>
</evidence>